<proteinExistence type="predicted"/>
<accession>A0A9X4AKG8</accession>
<keyword evidence="2" id="KW-1185">Reference proteome</keyword>
<dbReference type="Proteomes" id="UP001145072">
    <property type="component" value="Unassembled WGS sequence"/>
</dbReference>
<dbReference type="EMBL" id="JAMQJZ010000032">
    <property type="protein sequence ID" value="MDC3422829.1"/>
    <property type="molecule type" value="Genomic_DNA"/>
</dbReference>
<evidence type="ECO:0000313" key="2">
    <source>
        <dbReference type="Proteomes" id="UP001145072"/>
    </source>
</evidence>
<evidence type="ECO:0000313" key="1">
    <source>
        <dbReference type="EMBL" id="MDC3422829.1"/>
    </source>
</evidence>
<dbReference type="RefSeq" id="WP_259867349.1">
    <property type="nucleotide sequence ID" value="NZ_JAMQJZ010000032.1"/>
</dbReference>
<gene>
    <name evidence="1" type="ORF">NC661_21025</name>
</gene>
<organism evidence="1 2">
    <name type="scientific">Aquibacillus koreensis</name>
    <dbReference type="NCBI Taxonomy" id="279446"/>
    <lineage>
        <taxon>Bacteria</taxon>
        <taxon>Bacillati</taxon>
        <taxon>Bacillota</taxon>
        <taxon>Bacilli</taxon>
        <taxon>Bacillales</taxon>
        <taxon>Bacillaceae</taxon>
        <taxon>Aquibacillus</taxon>
    </lineage>
</organism>
<sequence length="66" mass="7859">MTFEQVERNKDRIVDIIYCSANGEFTQRRIKVVGVTKQQLYGYCYLRRQSRTFLIDRVLAWQPASV</sequence>
<comment type="caution">
    <text evidence="1">The sequence shown here is derived from an EMBL/GenBank/DDBJ whole genome shotgun (WGS) entry which is preliminary data.</text>
</comment>
<reference evidence="1" key="1">
    <citation type="submission" date="2022-06" db="EMBL/GenBank/DDBJ databases">
        <title>Aquibacillus sp. a new bacterium isolated from soil saline samples.</title>
        <authorList>
            <person name="Galisteo C."/>
            <person name="De La Haba R."/>
            <person name="Sanchez-Porro C."/>
            <person name="Ventosa A."/>
        </authorList>
    </citation>
    <scope>NUCLEOTIDE SEQUENCE</scope>
    <source>
        <strain evidence="1">JCM 12387</strain>
    </source>
</reference>
<protein>
    <submittedName>
        <fullName evidence="1">Transcriptional regulator</fullName>
    </submittedName>
</protein>
<name>A0A9X4AKG8_9BACI</name>
<dbReference type="AlphaFoldDB" id="A0A9X4AKG8"/>